<comment type="similarity">
    <text evidence="1 6">Belongs to the peptidase S8 family.</text>
</comment>
<dbReference type="Pfam" id="PF05922">
    <property type="entry name" value="Inhibitor_I9"/>
    <property type="match status" value="1"/>
</dbReference>
<dbReference type="EMBL" id="JAJLJH010000001">
    <property type="protein sequence ID" value="MCK9684759.1"/>
    <property type="molecule type" value="Genomic_DNA"/>
</dbReference>
<dbReference type="InterPro" id="IPR041469">
    <property type="entry name" value="Subtilisin-like_FN3"/>
</dbReference>
<accession>A0A9X1YDY1</accession>
<evidence type="ECO:0000259" key="8">
    <source>
        <dbReference type="Pfam" id="PF00082"/>
    </source>
</evidence>
<dbReference type="InterPro" id="IPR003137">
    <property type="entry name" value="PA_domain"/>
</dbReference>
<evidence type="ECO:0000256" key="6">
    <source>
        <dbReference type="PROSITE-ProRule" id="PRU01240"/>
    </source>
</evidence>
<dbReference type="Gene3D" id="3.50.30.30">
    <property type="match status" value="1"/>
</dbReference>
<dbReference type="GO" id="GO:0004252">
    <property type="term" value="F:serine-type endopeptidase activity"/>
    <property type="evidence" value="ECO:0007669"/>
    <property type="project" value="UniProtKB-UniRule"/>
</dbReference>
<keyword evidence="2 6" id="KW-0645">Protease</keyword>
<dbReference type="Pfam" id="PF17766">
    <property type="entry name" value="fn3_6"/>
    <property type="match status" value="1"/>
</dbReference>
<feature type="domain" description="Subtilisin-like protease fibronectin type-III" evidence="11">
    <location>
        <begin position="713"/>
        <end position="809"/>
    </location>
</feature>
<dbReference type="Gene3D" id="2.60.40.2310">
    <property type="match status" value="1"/>
</dbReference>
<protein>
    <submittedName>
        <fullName evidence="12">S8 family serine peptidase</fullName>
    </submittedName>
</protein>
<evidence type="ECO:0000256" key="7">
    <source>
        <dbReference type="SAM" id="SignalP"/>
    </source>
</evidence>
<dbReference type="RefSeq" id="WP_275680782.1">
    <property type="nucleotide sequence ID" value="NZ_JAJLJH010000001.1"/>
</dbReference>
<dbReference type="Gene3D" id="2.60.120.380">
    <property type="match status" value="1"/>
</dbReference>
<feature type="domain" description="PA" evidence="9">
    <location>
        <begin position="446"/>
        <end position="520"/>
    </location>
</feature>
<dbReference type="Proteomes" id="UP001139353">
    <property type="component" value="Unassembled WGS sequence"/>
</dbReference>
<feature type="signal peptide" evidence="7">
    <location>
        <begin position="1"/>
        <end position="23"/>
    </location>
</feature>
<dbReference type="InterPro" id="IPR036852">
    <property type="entry name" value="Peptidase_S8/S53_dom_sf"/>
</dbReference>
<name>A0A9X1YDY1_9BURK</name>
<dbReference type="InterPro" id="IPR010259">
    <property type="entry name" value="S8pro/Inhibitor_I9"/>
</dbReference>
<dbReference type="InterPro" id="IPR045051">
    <property type="entry name" value="SBT"/>
</dbReference>
<dbReference type="GO" id="GO:0006508">
    <property type="term" value="P:proteolysis"/>
    <property type="evidence" value="ECO:0007669"/>
    <property type="project" value="UniProtKB-KW"/>
</dbReference>
<evidence type="ECO:0000259" key="10">
    <source>
        <dbReference type="Pfam" id="PF05922"/>
    </source>
</evidence>
<dbReference type="PRINTS" id="PR00723">
    <property type="entry name" value="SUBTILISIN"/>
</dbReference>
<keyword evidence="3 6" id="KW-0378">Hydrolase</keyword>
<keyword evidence="4 6" id="KW-0720">Serine protease</keyword>
<keyword evidence="13" id="KW-1185">Reference proteome</keyword>
<sequence length="1051" mass="105917">MTNKLTSTALASLALLASMAAHAQTSKVYIVQLRDEPVASYQGTTAGYAATQAAPGTQLNARSPAAVAWAGQLHAKQAAVLSTVGGASLISQYDTVFNGFTARLTPAQAATLALNANVVGVAEDQLVSPATITTPIFLGLTAPGGIWSQMDASGTLVKGENMILGDVDLGIWPESPSYFDHVDGNGAPVASGGTLAYGPPPATWTGTCVNGDAFVAANACNNKLIGARYYDTNLLASGAVLDWTAFNSPRDDLGGATGLGGHGDHTASTAAGNEKVTVVLNGITMGQASGMAPRARIAAYKVCFTYVSGAANKNSCSTADSMAAIDQAVKDGVNAINFSISGSTGTTNDMVEQAFYRAALAGVFVAAAAGNDGPTNTVNHPSPWLTTVAAATHDRIIEGDVTLGNAAKYTGASLNPSALAASPLIRAEDAGVGGGNASLCFTPADFSLTPVAGQVALDPAKVSGKVVICTRGTSPRVSKSLAVLNAGGVGMVLMDNGAGLVSEVHSVPTVHVTAADGAAIKAYAVAGASPTAAESAFYFGHQPAPTIASFSGRGPNMADPNILKPDLAAPGVGVIASVTPGYTQAQRNQLAAGTLAAGPAWASYDGTSMATPHVLGVSLLLKQAHPAWSPSAIKSALMTTAFDTLDDGLPGMENGKLPWSQGAGFISPNHAIDPGLVYDMGKADYVKYQCLTQKSLVSASDCATFGTLDQTYNLNLPSITLGAMVGTTTVKRSVTNVGTSPAVYTANATLGGGFSVAVSPSTLSLAPGQTLPFTVTVTPGPSTPKFTWEYGSLVWSDGGAHNVRSPLQVNLGSSISAPADQSATTVSGSKIFSITTGFNGKSVALKGMKDVTLGSPVTLHPNTAIDASAVCATAVSNANIQVYNFTVPAGAIVARFALRQADVSGATDDNDLAVVLPSGAVVSSEGGTSHETVELADPAAGNYKVCVASYAAVSGASTHQLSSWIVSPGDLPTSGAFNVLMPNSVFAGGAATVGVSWSGLAIGHRYIGGVQYLDGSGSVATATVMSIDTTPGTPLDVPTPVATEKFNVTKK</sequence>
<evidence type="ECO:0000256" key="5">
    <source>
        <dbReference type="PIRSR" id="PIRSR615500-1"/>
    </source>
</evidence>
<feature type="active site" description="Charge relay system" evidence="5 6">
    <location>
        <position position="262"/>
    </location>
</feature>
<evidence type="ECO:0000313" key="13">
    <source>
        <dbReference type="Proteomes" id="UP001139353"/>
    </source>
</evidence>
<evidence type="ECO:0000259" key="9">
    <source>
        <dbReference type="Pfam" id="PF02225"/>
    </source>
</evidence>
<evidence type="ECO:0000256" key="3">
    <source>
        <dbReference type="ARBA" id="ARBA00022801"/>
    </source>
</evidence>
<dbReference type="PROSITE" id="PS51892">
    <property type="entry name" value="SUBTILASE"/>
    <property type="match status" value="1"/>
</dbReference>
<dbReference type="Gene3D" id="3.40.50.200">
    <property type="entry name" value="Peptidase S8/S53 domain"/>
    <property type="match status" value="1"/>
</dbReference>
<organism evidence="12 13">
    <name type="scientific">Scleromatobacter humisilvae</name>
    <dbReference type="NCBI Taxonomy" id="2897159"/>
    <lineage>
        <taxon>Bacteria</taxon>
        <taxon>Pseudomonadati</taxon>
        <taxon>Pseudomonadota</taxon>
        <taxon>Betaproteobacteria</taxon>
        <taxon>Burkholderiales</taxon>
        <taxon>Sphaerotilaceae</taxon>
        <taxon>Scleromatobacter</taxon>
    </lineage>
</organism>
<feature type="domain" description="Peptidase S8/S53" evidence="8">
    <location>
        <begin position="256"/>
        <end position="646"/>
    </location>
</feature>
<reference evidence="12" key="1">
    <citation type="submission" date="2021-11" db="EMBL/GenBank/DDBJ databases">
        <title>BS-T2-15 a new species belonging to the Comamonadaceae family isolated from the soil of a French oak forest.</title>
        <authorList>
            <person name="Mieszkin S."/>
            <person name="Alain K."/>
        </authorList>
    </citation>
    <scope>NUCLEOTIDE SEQUENCE</scope>
    <source>
        <strain evidence="12">BS-T2-15</strain>
    </source>
</reference>
<feature type="domain" description="Inhibitor I9" evidence="10">
    <location>
        <begin position="28"/>
        <end position="128"/>
    </location>
</feature>
<feature type="active site" description="Charge relay system" evidence="5 6">
    <location>
        <position position="168"/>
    </location>
</feature>
<evidence type="ECO:0000256" key="1">
    <source>
        <dbReference type="ARBA" id="ARBA00011073"/>
    </source>
</evidence>
<proteinExistence type="inferred from homology"/>
<dbReference type="CDD" id="cd02120">
    <property type="entry name" value="PA_subtilisin_like"/>
    <property type="match status" value="1"/>
</dbReference>
<dbReference type="PANTHER" id="PTHR10795">
    <property type="entry name" value="PROPROTEIN CONVERTASE SUBTILISIN/KEXIN"/>
    <property type="match status" value="1"/>
</dbReference>
<feature type="chain" id="PRO_5040790124" evidence="7">
    <location>
        <begin position="24"/>
        <end position="1051"/>
    </location>
</feature>
<dbReference type="InterPro" id="IPR037045">
    <property type="entry name" value="S8pro/Inhibitor_I9_sf"/>
</dbReference>
<feature type="active site" description="Charge relay system" evidence="5 6">
    <location>
        <position position="608"/>
    </location>
</feature>
<dbReference type="SUPFAM" id="SSF52743">
    <property type="entry name" value="Subtilisin-like"/>
    <property type="match status" value="1"/>
</dbReference>
<dbReference type="AlphaFoldDB" id="A0A9X1YDY1"/>
<keyword evidence="7" id="KW-0732">Signal</keyword>
<dbReference type="Pfam" id="PF02225">
    <property type="entry name" value="PA"/>
    <property type="match status" value="1"/>
</dbReference>
<dbReference type="Gene3D" id="3.30.70.80">
    <property type="entry name" value="Peptidase S8 propeptide/proteinase inhibitor I9"/>
    <property type="match status" value="1"/>
</dbReference>
<evidence type="ECO:0000256" key="2">
    <source>
        <dbReference type="ARBA" id="ARBA00022670"/>
    </source>
</evidence>
<evidence type="ECO:0000256" key="4">
    <source>
        <dbReference type="ARBA" id="ARBA00022825"/>
    </source>
</evidence>
<evidence type="ECO:0000313" key="12">
    <source>
        <dbReference type="EMBL" id="MCK9684759.1"/>
    </source>
</evidence>
<dbReference type="Pfam" id="PF00082">
    <property type="entry name" value="Peptidase_S8"/>
    <property type="match status" value="1"/>
</dbReference>
<evidence type="ECO:0000259" key="11">
    <source>
        <dbReference type="Pfam" id="PF17766"/>
    </source>
</evidence>
<dbReference type="InterPro" id="IPR000209">
    <property type="entry name" value="Peptidase_S8/S53_dom"/>
</dbReference>
<comment type="caution">
    <text evidence="12">The sequence shown here is derived from an EMBL/GenBank/DDBJ whole genome shotgun (WGS) entry which is preliminary data.</text>
</comment>
<gene>
    <name evidence="12" type="ORF">LPC04_03460</name>
</gene>
<dbReference type="InterPro" id="IPR015500">
    <property type="entry name" value="Peptidase_S8_subtilisin-rel"/>
</dbReference>